<dbReference type="OrthoDB" id="2179964at2759"/>
<evidence type="ECO:0000313" key="3">
    <source>
        <dbReference type="Proteomes" id="UP000193642"/>
    </source>
</evidence>
<feature type="compositionally biased region" description="Low complexity" evidence="1">
    <location>
        <begin position="25"/>
        <end position="40"/>
    </location>
</feature>
<name>A0A1Y2C8G9_9FUNG</name>
<comment type="caution">
    <text evidence="2">The sequence shown here is derived from an EMBL/GenBank/DDBJ whole genome shotgun (WGS) entry which is preliminary data.</text>
</comment>
<dbReference type="AlphaFoldDB" id="A0A1Y2C8G9"/>
<dbReference type="Proteomes" id="UP000193642">
    <property type="component" value="Unassembled WGS sequence"/>
</dbReference>
<evidence type="ECO:0000256" key="1">
    <source>
        <dbReference type="SAM" id="MobiDB-lite"/>
    </source>
</evidence>
<organism evidence="2 3">
    <name type="scientific">Rhizoclosmatium globosum</name>
    <dbReference type="NCBI Taxonomy" id="329046"/>
    <lineage>
        <taxon>Eukaryota</taxon>
        <taxon>Fungi</taxon>
        <taxon>Fungi incertae sedis</taxon>
        <taxon>Chytridiomycota</taxon>
        <taxon>Chytridiomycota incertae sedis</taxon>
        <taxon>Chytridiomycetes</taxon>
        <taxon>Chytridiales</taxon>
        <taxon>Chytriomycetaceae</taxon>
        <taxon>Rhizoclosmatium</taxon>
    </lineage>
</organism>
<gene>
    <name evidence="2" type="ORF">BCR33DRAFT_717552</name>
</gene>
<reference evidence="2 3" key="1">
    <citation type="submission" date="2016-07" db="EMBL/GenBank/DDBJ databases">
        <title>Pervasive Adenine N6-methylation of Active Genes in Fungi.</title>
        <authorList>
            <consortium name="DOE Joint Genome Institute"/>
            <person name="Mondo S.J."/>
            <person name="Dannebaum R.O."/>
            <person name="Kuo R.C."/>
            <person name="Labutti K."/>
            <person name="Haridas S."/>
            <person name="Kuo A."/>
            <person name="Salamov A."/>
            <person name="Ahrendt S.R."/>
            <person name="Lipzen A."/>
            <person name="Sullivan W."/>
            <person name="Andreopoulos W.B."/>
            <person name="Clum A."/>
            <person name="Lindquist E."/>
            <person name="Daum C."/>
            <person name="Ramamoorthy G.K."/>
            <person name="Gryganskyi A."/>
            <person name="Culley D."/>
            <person name="Magnuson J.K."/>
            <person name="James T.Y."/>
            <person name="O'Malley M.A."/>
            <person name="Stajich J.E."/>
            <person name="Spatafora J.W."/>
            <person name="Visel A."/>
            <person name="Grigoriev I.V."/>
        </authorList>
    </citation>
    <scope>NUCLEOTIDE SEQUENCE [LARGE SCALE GENOMIC DNA]</scope>
    <source>
        <strain evidence="2 3">JEL800</strain>
    </source>
</reference>
<keyword evidence="3" id="KW-1185">Reference proteome</keyword>
<accession>A0A1Y2C8G9</accession>
<protein>
    <submittedName>
        <fullName evidence="2">Uncharacterized protein</fullName>
    </submittedName>
</protein>
<sequence>MDVLRIAMSAHRHDHLHNNHHHHQSQSASSPTSSTITSPPCSVPPSPTSSATILAESPTVSFVNMPPELAARSLSRLLPSWFGFSSNNNETLVSHHPTELPAPAKAVEMQREKSLFSNLKGLGISGGSDK</sequence>
<evidence type="ECO:0000313" key="2">
    <source>
        <dbReference type="EMBL" id="ORY43323.1"/>
    </source>
</evidence>
<dbReference type="EMBL" id="MCGO01000025">
    <property type="protein sequence ID" value="ORY43323.1"/>
    <property type="molecule type" value="Genomic_DNA"/>
</dbReference>
<feature type="region of interest" description="Disordered" evidence="1">
    <location>
        <begin position="17"/>
        <end position="52"/>
    </location>
</feature>
<proteinExistence type="predicted"/>